<dbReference type="OrthoDB" id="5297065at2"/>
<dbReference type="InterPro" id="IPR027359">
    <property type="entry name" value="Volt_channel_dom_sf"/>
</dbReference>
<protein>
    <submittedName>
        <fullName evidence="7">Ion transporter</fullName>
    </submittedName>
</protein>
<evidence type="ECO:0000313" key="7">
    <source>
        <dbReference type="EMBL" id="PLW67434.1"/>
    </source>
</evidence>
<accession>A0A2N5WYW2</accession>
<comment type="subcellular location">
    <subcellularLocation>
        <location evidence="1">Membrane</location>
        <topology evidence="1">Multi-pass membrane protein</topology>
    </subcellularLocation>
</comment>
<dbReference type="Proteomes" id="UP000235005">
    <property type="component" value="Unassembled WGS sequence"/>
</dbReference>
<dbReference type="RefSeq" id="WP_075998717.1">
    <property type="nucleotide sequence ID" value="NZ_PKUS01000029.1"/>
</dbReference>
<dbReference type="InterPro" id="IPR043203">
    <property type="entry name" value="VGCC_Ca_Na"/>
</dbReference>
<keyword evidence="4 5" id="KW-0472">Membrane</keyword>
<feature type="transmembrane region" description="Helical" evidence="5">
    <location>
        <begin position="21"/>
        <end position="40"/>
    </location>
</feature>
<dbReference type="AlphaFoldDB" id="A0A2N5WYW2"/>
<dbReference type="Pfam" id="PF00520">
    <property type="entry name" value="Ion_trans"/>
    <property type="match status" value="1"/>
</dbReference>
<name>A0A2N5WYW2_9GAMM</name>
<feature type="transmembrane region" description="Helical" evidence="5">
    <location>
        <begin position="141"/>
        <end position="159"/>
    </location>
</feature>
<feature type="domain" description="Ion transport" evidence="6">
    <location>
        <begin position="21"/>
        <end position="239"/>
    </location>
</feature>
<feature type="transmembrane region" description="Helical" evidence="5">
    <location>
        <begin position="81"/>
        <end position="101"/>
    </location>
</feature>
<proteinExistence type="predicted"/>
<dbReference type="GO" id="GO:0005248">
    <property type="term" value="F:voltage-gated sodium channel activity"/>
    <property type="evidence" value="ECO:0007669"/>
    <property type="project" value="TreeGrafter"/>
</dbReference>
<feature type="transmembrane region" description="Helical" evidence="5">
    <location>
        <begin position="52"/>
        <end position="74"/>
    </location>
</feature>
<reference evidence="7 8" key="1">
    <citation type="submission" date="2018-01" db="EMBL/GenBank/DDBJ databases">
        <title>The draft genome sequence of Halioglobus lutimaris HF004.</title>
        <authorList>
            <person name="Du Z.-J."/>
            <person name="Shi M.-J."/>
        </authorList>
    </citation>
    <scope>NUCLEOTIDE SEQUENCE [LARGE SCALE GENOMIC DNA]</scope>
    <source>
        <strain evidence="7 8">HF004</strain>
    </source>
</reference>
<evidence type="ECO:0000259" key="6">
    <source>
        <dbReference type="Pfam" id="PF00520"/>
    </source>
</evidence>
<evidence type="ECO:0000256" key="2">
    <source>
        <dbReference type="ARBA" id="ARBA00022692"/>
    </source>
</evidence>
<organism evidence="7 8">
    <name type="scientific">Pseudohalioglobus lutimaris</name>
    <dbReference type="NCBI Taxonomy" id="1737061"/>
    <lineage>
        <taxon>Bacteria</taxon>
        <taxon>Pseudomonadati</taxon>
        <taxon>Pseudomonadota</taxon>
        <taxon>Gammaproteobacteria</taxon>
        <taxon>Cellvibrionales</taxon>
        <taxon>Halieaceae</taxon>
        <taxon>Pseudohalioglobus</taxon>
    </lineage>
</organism>
<sequence length="271" mass="31118">MSTQTKTQAWQARFDSLRSNKLFETLVISIIVVSALMIGVKTYPLAPLATQVIVVLDWAITFFFLTEISVRFLGESDKKRFFHSGWNVFDTLIVVVSLIPIEDSELALIGRLVRIFRVLRMVSIIPELRTLLNSLLAAMPQLAYVMLMMFIIFYIYAAVGSTFFASINPDLWGDIAISMLTLFRVMTFEDWTDVMYETMTIYPLSWAFYLSFIFLSAFAFLNMIIGIVVNVLEEEHQRQAKEEARAAGEPTLTELRDEIRGLKVLLESRRH</sequence>
<dbReference type="PANTHER" id="PTHR10037">
    <property type="entry name" value="VOLTAGE-GATED CATION CHANNEL CALCIUM AND SODIUM"/>
    <property type="match status" value="1"/>
</dbReference>
<comment type="caution">
    <text evidence="7">The sequence shown here is derived from an EMBL/GenBank/DDBJ whole genome shotgun (WGS) entry which is preliminary data.</text>
</comment>
<evidence type="ECO:0000256" key="4">
    <source>
        <dbReference type="ARBA" id="ARBA00023136"/>
    </source>
</evidence>
<evidence type="ECO:0000256" key="3">
    <source>
        <dbReference type="ARBA" id="ARBA00022989"/>
    </source>
</evidence>
<dbReference type="Gene3D" id="1.20.120.350">
    <property type="entry name" value="Voltage-gated potassium channels. Chain C"/>
    <property type="match status" value="1"/>
</dbReference>
<gene>
    <name evidence="7" type="ORF">C0039_16975</name>
</gene>
<evidence type="ECO:0000313" key="8">
    <source>
        <dbReference type="Proteomes" id="UP000235005"/>
    </source>
</evidence>
<keyword evidence="2 5" id="KW-0812">Transmembrane</keyword>
<dbReference type="GO" id="GO:0001518">
    <property type="term" value="C:voltage-gated sodium channel complex"/>
    <property type="evidence" value="ECO:0007669"/>
    <property type="project" value="TreeGrafter"/>
</dbReference>
<dbReference type="InterPro" id="IPR005821">
    <property type="entry name" value="Ion_trans_dom"/>
</dbReference>
<dbReference type="EMBL" id="PKUS01000029">
    <property type="protein sequence ID" value="PLW67434.1"/>
    <property type="molecule type" value="Genomic_DNA"/>
</dbReference>
<evidence type="ECO:0000256" key="1">
    <source>
        <dbReference type="ARBA" id="ARBA00004141"/>
    </source>
</evidence>
<keyword evidence="8" id="KW-1185">Reference proteome</keyword>
<dbReference type="SUPFAM" id="SSF81324">
    <property type="entry name" value="Voltage-gated potassium channels"/>
    <property type="match status" value="1"/>
</dbReference>
<dbReference type="Gene3D" id="1.10.287.70">
    <property type="match status" value="1"/>
</dbReference>
<evidence type="ECO:0000256" key="5">
    <source>
        <dbReference type="SAM" id="Phobius"/>
    </source>
</evidence>
<feature type="transmembrane region" description="Helical" evidence="5">
    <location>
        <begin position="171"/>
        <end position="188"/>
    </location>
</feature>
<keyword evidence="3 5" id="KW-1133">Transmembrane helix</keyword>
<dbReference type="PANTHER" id="PTHR10037:SF62">
    <property type="entry name" value="SODIUM CHANNEL PROTEIN 60E"/>
    <property type="match status" value="1"/>
</dbReference>
<feature type="transmembrane region" description="Helical" evidence="5">
    <location>
        <begin position="208"/>
        <end position="232"/>
    </location>
</feature>